<evidence type="ECO:0000256" key="6">
    <source>
        <dbReference type="ARBA" id="ARBA00022847"/>
    </source>
</evidence>
<dbReference type="Gene3D" id="1.10.3860.10">
    <property type="entry name" value="Sodium:dicarboxylate symporter"/>
    <property type="match status" value="1"/>
</dbReference>
<keyword evidence="8 9" id="KW-0472">Membrane</keyword>
<reference evidence="10 11" key="1">
    <citation type="submission" date="2016-10" db="EMBL/GenBank/DDBJ databases">
        <authorList>
            <person name="de Groot N.N."/>
        </authorList>
    </citation>
    <scope>NUCLEOTIDE SEQUENCE [LARGE SCALE GENOMIC DNA]</scope>
    <source>
        <strain evidence="10 11">CGMCC 1.9109</strain>
    </source>
</reference>
<feature type="transmembrane region" description="Helical" evidence="9">
    <location>
        <begin position="74"/>
        <end position="95"/>
    </location>
</feature>
<feature type="transmembrane region" description="Helical" evidence="9">
    <location>
        <begin position="394"/>
        <end position="419"/>
    </location>
</feature>
<comment type="similarity">
    <text evidence="2">Belongs to the dicarboxylate/amino acid:cation symporter (DAACS) (TC 2.A.23) family.</text>
</comment>
<evidence type="ECO:0000313" key="11">
    <source>
        <dbReference type="Proteomes" id="UP000183685"/>
    </source>
</evidence>
<feature type="transmembrane region" description="Helical" evidence="9">
    <location>
        <begin position="115"/>
        <end position="137"/>
    </location>
</feature>
<evidence type="ECO:0000256" key="1">
    <source>
        <dbReference type="ARBA" id="ARBA00004429"/>
    </source>
</evidence>
<dbReference type="GO" id="GO:0006835">
    <property type="term" value="P:dicarboxylic acid transport"/>
    <property type="evidence" value="ECO:0007669"/>
    <property type="project" value="TreeGrafter"/>
</dbReference>
<dbReference type="FunFam" id="1.10.3860.10:FF:000001">
    <property type="entry name" value="C4-dicarboxylate transport protein"/>
    <property type="match status" value="1"/>
</dbReference>
<evidence type="ECO:0000256" key="3">
    <source>
        <dbReference type="ARBA" id="ARBA00022448"/>
    </source>
</evidence>
<keyword evidence="6" id="KW-0769">Symport</keyword>
<gene>
    <name evidence="10" type="ORF">SAMN04488071_3329</name>
</gene>
<dbReference type="InterPro" id="IPR018107">
    <property type="entry name" value="Na-dicarboxylate_symporter_CS"/>
</dbReference>
<dbReference type="RefSeq" id="WP_068301177.1">
    <property type="nucleotide sequence ID" value="NZ_FNAK01000008.1"/>
</dbReference>
<dbReference type="InterPro" id="IPR001991">
    <property type="entry name" value="Na-dicarboxylate_symporter"/>
</dbReference>
<dbReference type="PRINTS" id="PR00173">
    <property type="entry name" value="EDTRNSPORT"/>
</dbReference>
<accession>A0A1G7E831</accession>
<dbReference type="PANTHER" id="PTHR42865:SF7">
    <property type="entry name" value="PROTON_GLUTAMATE-ASPARTATE SYMPORTER"/>
    <property type="match status" value="1"/>
</dbReference>
<dbReference type="PROSITE" id="PS00714">
    <property type="entry name" value="NA_DICARBOXYL_SYMP_2"/>
    <property type="match status" value="1"/>
</dbReference>
<keyword evidence="3" id="KW-0813">Transport</keyword>
<sequence>MTTEGQQAHTPLEMLHPRSLKYLSRYLRIWVRGRLWLQVVIGMVAGLLLGYALGPTAGLVPADASATIVSWVALPGHLFLALIQMIVIPLVFASVIRGLAASENMDQLRSLGMRIVPYFICTTAIAISIGLVAAMVIKPGLYVDAETVRATLGGLPQAVTTMAPDMLSLGDIPEKILGILPTNPLVAMTDMDMLKVVLFAVIVGVALVMMEPVQAKPLLDLLGSLQAVCMTVVRWAMLIAPFAVFGLMTQLTSKIGFEALLGMAVYVLTVLAGLAVLFLFYMLVVTLVARRNPIAFVGKIRELLLLAFSTSSSAAVMPISIRTAEDKLGVRPSVSQFIVPIGATINMDGTALYQGVAAVFLAQVFGIDIGLSGYLLIVLTSVGASIGTPATPGVGIVILSMVVTAVGIPVEGIVLIMGVDRILDMCRTMLNVTGDMVASTVMDRWVGGARPLQMELAAEARRETIRRETGEDIIITKH</sequence>
<dbReference type="Pfam" id="PF00375">
    <property type="entry name" value="SDF"/>
    <property type="match status" value="1"/>
</dbReference>
<dbReference type="GO" id="GO:0005886">
    <property type="term" value="C:plasma membrane"/>
    <property type="evidence" value="ECO:0007669"/>
    <property type="project" value="UniProtKB-SubCell"/>
</dbReference>
<feature type="transmembrane region" description="Helical" evidence="9">
    <location>
        <begin position="193"/>
        <end position="210"/>
    </location>
</feature>
<dbReference type="AlphaFoldDB" id="A0A1G7E831"/>
<dbReference type="InterPro" id="IPR036458">
    <property type="entry name" value="Na:dicarbo_symporter_sf"/>
</dbReference>
<evidence type="ECO:0000256" key="8">
    <source>
        <dbReference type="ARBA" id="ARBA00023136"/>
    </source>
</evidence>
<dbReference type="Proteomes" id="UP000183685">
    <property type="component" value="Unassembled WGS sequence"/>
</dbReference>
<keyword evidence="4" id="KW-1003">Cell membrane</keyword>
<dbReference type="GO" id="GO:0015293">
    <property type="term" value="F:symporter activity"/>
    <property type="evidence" value="ECO:0007669"/>
    <property type="project" value="UniProtKB-KW"/>
</dbReference>
<feature type="transmembrane region" description="Helical" evidence="9">
    <location>
        <begin position="35"/>
        <end position="54"/>
    </location>
</feature>
<keyword evidence="7 9" id="KW-1133">Transmembrane helix</keyword>
<evidence type="ECO:0000256" key="9">
    <source>
        <dbReference type="SAM" id="Phobius"/>
    </source>
</evidence>
<evidence type="ECO:0000256" key="2">
    <source>
        <dbReference type="ARBA" id="ARBA00006148"/>
    </source>
</evidence>
<evidence type="ECO:0000256" key="5">
    <source>
        <dbReference type="ARBA" id="ARBA00022692"/>
    </source>
</evidence>
<dbReference type="SUPFAM" id="SSF118215">
    <property type="entry name" value="Proton glutamate symport protein"/>
    <property type="match status" value="1"/>
</dbReference>
<keyword evidence="11" id="KW-1185">Reference proteome</keyword>
<evidence type="ECO:0000313" key="10">
    <source>
        <dbReference type="EMBL" id="SDE59823.1"/>
    </source>
</evidence>
<evidence type="ECO:0000256" key="4">
    <source>
        <dbReference type="ARBA" id="ARBA00022475"/>
    </source>
</evidence>
<dbReference type="STRING" id="637679.GCA_001550055_00108"/>
<dbReference type="EMBL" id="FNAK01000008">
    <property type="protein sequence ID" value="SDE59823.1"/>
    <property type="molecule type" value="Genomic_DNA"/>
</dbReference>
<feature type="transmembrane region" description="Helical" evidence="9">
    <location>
        <begin position="222"/>
        <end position="248"/>
    </location>
</feature>
<name>A0A1G7E831_9PROT</name>
<keyword evidence="5 9" id="KW-0812">Transmembrane</keyword>
<comment type="subcellular location">
    <subcellularLocation>
        <location evidence="1">Cell inner membrane</location>
        <topology evidence="1">Multi-pass membrane protein</topology>
    </subcellularLocation>
</comment>
<organism evidence="10 11">
    <name type="scientific">Kordiimonas lacus</name>
    <dbReference type="NCBI Taxonomy" id="637679"/>
    <lineage>
        <taxon>Bacteria</taxon>
        <taxon>Pseudomonadati</taxon>
        <taxon>Pseudomonadota</taxon>
        <taxon>Alphaproteobacteria</taxon>
        <taxon>Kordiimonadales</taxon>
        <taxon>Kordiimonadaceae</taxon>
        <taxon>Kordiimonas</taxon>
    </lineage>
</organism>
<protein>
    <submittedName>
        <fullName evidence="10">Na+/H+-dicarboxylate symporter</fullName>
    </submittedName>
</protein>
<dbReference type="OrthoDB" id="9766690at2"/>
<evidence type="ECO:0000256" key="7">
    <source>
        <dbReference type="ARBA" id="ARBA00022989"/>
    </source>
</evidence>
<feature type="transmembrane region" description="Helical" evidence="9">
    <location>
        <begin position="260"/>
        <end position="283"/>
    </location>
</feature>
<dbReference type="PANTHER" id="PTHR42865">
    <property type="entry name" value="PROTON/GLUTAMATE-ASPARTATE SYMPORTER"/>
    <property type="match status" value="1"/>
</dbReference>
<proteinExistence type="inferred from homology"/>